<dbReference type="EMBL" id="SJPM01000006">
    <property type="protein sequence ID" value="TWT95522.1"/>
    <property type="molecule type" value="Genomic_DNA"/>
</dbReference>
<organism evidence="2 3">
    <name type="scientific">Neorhodopirellula pilleata</name>
    <dbReference type="NCBI Taxonomy" id="2714738"/>
    <lineage>
        <taxon>Bacteria</taxon>
        <taxon>Pseudomonadati</taxon>
        <taxon>Planctomycetota</taxon>
        <taxon>Planctomycetia</taxon>
        <taxon>Pirellulales</taxon>
        <taxon>Pirellulaceae</taxon>
        <taxon>Neorhodopirellula</taxon>
    </lineage>
</organism>
<dbReference type="AlphaFoldDB" id="A0A5C6A6B6"/>
<protein>
    <submittedName>
        <fullName evidence="2">Outer membrane biogenesis protein BamB</fullName>
    </submittedName>
</protein>
<dbReference type="PANTHER" id="PTHR34512:SF30">
    <property type="entry name" value="OUTER MEMBRANE PROTEIN ASSEMBLY FACTOR BAMB"/>
    <property type="match status" value="1"/>
</dbReference>
<name>A0A5C6A6B6_9BACT</name>
<reference evidence="2 3" key="1">
    <citation type="submission" date="2019-02" db="EMBL/GenBank/DDBJ databases">
        <title>Deep-cultivation of Planctomycetes and their phenomic and genomic characterization uncovers novel biology.</title>
        <authorList>
            <person name="Wiegand S."/>
            <person name="Jogler M."/>
            <person name="Boedeker C."/>
            <person name="Pinto D."/>
            <person name="Vollmers J."/>
            <person name="Rivas-Marin E."/>
            <person name="Kohn T."/>
            <person name="Peeters S.H."/>
            <person name="Heuer A."/>
            <person name="Rast P."/>
            <person name="Oberbeckmann S."/>
            <person name="Bunk B."/>
            <person name="Jeske O."/>
            <person name="Meyerdierks A."/>
            <person name="Storesund J.E."/>
            <person name="Kallscheuer N."/>
            <person name="Luecker S."/>
            <person name="Lage O.M."/>
            <person name="Pohl T."/>
            <person name="Merkel B.J."/>
            <person name="Hornburger P."/>
            <person name="Mueller R.-W."/>
            <person name="Bruemmer F."/>
            <person name="Labrenz M."/>
            <person name="Spormann A.M."/>
            <person name="Op Den Camp H."/>
            <person name="Overmann J."/>
            <person name="Amann R."/>
            <person name="Jetten M.S.M."/>
            <person name="Mascher T."/>
            <person name="Medema M.H."/>
            <person name="Devos D.P."/>
            <person name="Kaster A.-K."/>
            <person name="Ovreas L."/>
            <person name="Rohde M."/>
            <person name="Galperin M.Y."/>
            <person name="Jogler C."/>
        </authorList>
    </citation>
    <scope>NUCLEOTIDE SEQUENCE [LARGE SCALE GENOMIC DNA]</scope>
    <source>
        <strain evidence="2 3">Pla100</strain>
    </source>
</reference>
<proteinExistence type="predicted"/>
<dbReference type="SUPFAM" id="SSF50998">
    <property type="entry name" value="Quinoprotein alcohol dehydrogenase-like"/>
    <property type="match status" value="1"/>
</dbReference>
<evidence type="ECO:0000259" key="1">
    <source>
        <dbReference type="Pfam" id="PF13360"/>
    </source>
</evidence>
<dbReference type="InterPro" id="IPR015943">
    <property type="entry name" value="WD40/YVTN_repeat-like_dom_sf"/>
</dbReference>
<evidence type="ECO:0000313" key="3">
    <source>
        <dbReference type="Proteomes" id="UP000316213"/>
    </source>
</evidence>
<gene>
    <name evidence="2" type="ORF">Pla100_31630</name>
</gene>
<dbReference type="Pfam" id="PF13360">
    <property type="entry name" value="PQQ_2"/>
    <property type="match status" value="1"/>
</dbReference>
<dbReference type="Gene3D" id="2.40.10.480">
    <property type="match status" value="1"/>
</dbReference>
<accession>A0A5C6A6B6</accession>
<comment type="caution">
    <text evidence="2">The sequence shown here is derived from an EMBL/GenBank/DDBJ whole genome shotgun (WGS) entry which is preliminary data.</text>
</comment>
<dbReference type="InterPro" id="IPR018391">
    <property type="entry name" value="PQQ_b-propeller_rpt"/>
</dbReference>
<dbReference type="InterPro" id="IPR002372">
    <property type="entry name" value="PQQ_rpt_dom"/>
</dbReference>
<dbReference type="SMART" id="SM00564">
    <property type="entry name" value="PQQ"/>
    <property type="match status" value="3"/>
</dbReference>
<sequence length="783" mass="85592">MRLPPTFPALPDPPTLVRLMPSTTPIVSSTVFFFRFVGVGAIGSLALLFGMNSVQAEESGSANTGTAAADWTYWRGPQFNGLADAENLVDDWDPEGGEGSNLLWKREDFGARNTPVAMNGRLYVTMRADEGTPTEGEKVVCLDAKTGETLWENRFNVWMSDVPDTRVGWASLVADPESGNVYALGVCDLFLCINGKTGETIWSKPLHEQFGMLSTYGGRTNFPVVHEDLVIISGIVINWGEAAKPNHRLIAMDKLTGEIVWFSGTRDLPDDTTYSAPTLATIDGQRQFILGTGDGAVWGFQPRTGKPLWHYDLSRRGIFATPLVDGNRVYCSHSEENVSGSAMGAIAALEISGTGENTTVKELWKLDELVVGRSAPIVVDGRLYVIDDRCKLWVIDADTGNMIVERFAIGDRKQWPSLLYADKKIYVLTENGRWSILEITEDGVEEISKGRIRDEAFYASPILAGGRLYFQGTSNLYCVGTDAATQTPVNLAEQLIGETPTEENPAADQLLIVPGELLLQPGESAELSVRIFNALGQPLSAPEPGKVTWSVEGPGTIEGSTFTADANADHQAATIIATLGEVSGSTRVRIVPPLPWKFTFDDLKEPPVTWVGARYRHQIRPVDGSPALVKVNTIPKGARSRAWMGPSTLKNYTIAADVRGDRTNDQMPDIGLTAHGYVLDLMGNSQQVQIRTWSPQLRMAQTVDFSWQPDTWYRMKLQAQIEGSGDNAVAVLKGKVWPRDQNEPEEWTVTARDESPVMTASPGLFGNAKVAELAIDNLEVTPN</sequence>
<dbReference type="InterPro" id="IPR011047">
    <property type="entry name" value="Quinoprotein_ADH-like_sf"/>
</dbReference>
<feature type="domain" description="Pyrrolo-quinoline quinone repeat" evidence="1">
    <location>
        <begin position="157"/>
        <end position="401"/>
    </location>
</feature>
<dbReference type="PANTHER" id="PTHR34512">
    <property type="entry name" value="CELL SURFACE PROTEIN"/>
    <property type="match status" value="1"/>
</dbReference>
<dbReference type="Proteomes" id="UP000316213">
    <property type="component" value="Unassembled WGS sequence"/>
</dbReference>
<dbReference type="Gene3D" id="2.130.10.10">
    <property type="entry name" value="YVTN repeat-like/Quinoprotein amine dehydrogenase"/>
    <property type="match status" value="1"/>
</dbReference>
<keyword evidence="3" id="KW-1185">Reference proteome</keyword>
<evidence type="ECO:0000313" key="2">
    <source>
        <dbReference type="EMBL" id="TWT95522.1"/>
    </source>
</evidence>